<evidence type="ECO:0000256" key="7">
    <source>
        <dbReference type="ARBA" id="ARBA00023136"/>
    </source>
</evidence>
<keyword evidence="5" id="KW-0249">Electron transport</keyword>
<dbReference type="PANTHER" id="PTHR13094">
    <property type="entry name" value="NADH-UBIQUINONE OXIDOREDUCTASE PDSW SUBUNIT"/>
    <property type="match status" value="1"/>
</dbReference>
<reference evidence="8 9" key="1">
    <citation type="submission" date="2018-11" db="EMBL/GenBank/DDBJ databases">
        <title>Genome assembly of Steccherinum ochraceum LE-BIN_3174, the white-rot fungus of the Steccherinaceae family (The Residual Polyporoid clade, Polyporales, Basidiomycota).</title>
        <authorList>
            <person name="Fedorova T.V."/>
            <person name="Glazunova O.A."/>
            <person name="Landesman E.O."/>
            <person name="Moiseenko K.V."/>
            <person name="Psurtseva N.V."/>
            <person name="Savinova O.S."/>
            <person name="Shakhova N.V."/>
            <person name="Tyazhelova T.V."/>
            <person name="Vasina D.V."/>
        </authorList>
    </citation>
    <scope>NUCLEOTIDE SEQUENCE [LARGE SCALE GENOMIC DNA]</scope>
    <source>
        <strain evidence="8 9">LE-BIN_3174</strain>
    </source>
</reference>
<dbReference type="OrthoDB" id="10252718at2759"/>
<evidence type="ECO:0000256" key="4">
    <source>
        <dbReference type="ARBA" id="ARBA00022792"/>
    </source>
</evidence>
<dbReference type="AlphaFoldDB" id="A0A4R0RAB1"/>
<proteinExistence type="predicted"/>
<keyword evidence="6" id="KW-0496">Mitochondrion</keyword>
<comment type="subcellular location">
    <subcellularLocation>
        <location evidence="1">Mitochondrion inner membrane</location>
        <topology evidence="1">Peripheral membrane protein</topology>
        <orientation evidence="1">Matrix side</orientation>
    </subcellularLocation>
</comment>
<dbReference type="EMBL" id="RWJN01000288">
    <property type="protein sequence ID" value="TCD63573.1"/>
    <property type="molecule type" value="Genomic_DNA"/>
</dbReference>
<evidence type="ECO:0000256" key="2">
    <source>
        <dbReference type="ARBA" id="ARBA00022448"/>
    </source>
</evidence>
<dbReference type="Proteomes" id="UP000292702">
    <property type="component" value="Unassembled WGS sequence"/>
</dbReference>
<keyword evidence="4" id="KW-0999">Mitochondrion inner membrane</keyword>
<organism evidence="8 9">
    <name type="scientific">Steccherinum ochraceum</name>
    <dbReference type="NCBI Taxonomy" id="92696"/>
    <lineage>
        <taxon>Eukaryota</taxon>
        <taxon>Fungi</taxon>
        <taxon>Dikarya</taxon>
        <taxon>Basidiomycota</taxon>
        <taxon>Agaricomycotina</taxon>
        <taxon>Agaricomycetes</taxon>
        <taxon>Polyporales</taxon>
        <taxon>Steccherinaceae</taxon>
        <taxon>Steccherinum</taxon>
    </lineage>
</organism>
<evidence type="ECO:0000256" key="6">
    <source>
        <dbReference type="ARBA" id="ARBA00023128"/>
    </source>
</evidence>
<keyword evidence="7" id="KW-0472">Membrane</keyword>
<evidence type="ECO:0000256" key="1">
    <source>
        <dbReference type="ARBA" id="ARBA00004443"/>
    </source>
</evidence>
<sequence length="78" mass="9425">MANGEEQYAELMKKQQARDEWLRESWIRAMEARIVSDNLQKCHRVEGVNHYEKCKHLADRYQEMLRDNRVKGFKTIDV</sequence>
<protein>
    <recommendedName>
        <fullName evidence="10">NADH-ubiquinone oxidoreductase 12 kDa subunit</fullName>
    </recommendedName>
</protein>
<dbReference type="InterPro" id="IPR039993">
    <property type="entry name" value="NDUFB10"/>
</dbReference>
<evidence type="ECO:0008006" key="10">
    <source>
        <dbReference type="Google" id="ProtNLM"/>
    </source>
</evidence>
<evidence type="ECO:0000313" key="8">
    <source>
        <dbReference type="EMBL" id="TCD63573.1"/>
    </source>
</evidence>
<evidence type="ECO:0000313" key="9">
    <source>
        <dbReference type="Proteomes" id="UP000292702"/>
    </source>
</evidence>
<name>A0A4R0RAB1_9APHY</name>
<dbReference type="PANTHER" id="PTHR13094:SF1">
    <property type="entry name" value="NADH DEHYDROGENASE [UBIQUINONE] 1 BETA SUBCOMPLEX SUBUNIT 10"/>
    <property type="match status" value="1"/>
</dbReference>
<keyword evidence="2" id="KW-0813">Transport</keyword>
<keyword evidence="3" id="KW-0679">Respiratory chain</keyword>
<keyword evidence="9" id="KW-1185">Reference proteome</keyword>
<comment type="caution">
    <text evidence="8">The sequence shown here is derived from an EMBL/GenBank/DDBJ whole genome shotgun (WGS) entry which is preliminary data.</text>
</comment>
<dbReference type="GO" id="GO:0005743">
    <property type="term" value="C:mitochondrial inner membrane"/>
    <property type="evidence" value="ECO:0007669"/>
    <property type="project" value="UniProtKB-SubCell"/>
</dbReference>
<evidence type="ECO:0000256" key="3">
    <source>
        <dbReference type="ARBA" id="ARBA00022660"/>
    </source>
</evidence>
<gene>
    <name evidence="8" type="ORF">EIP91_005212</name>
</gene>
<accession>A0A4R0RAB1</accession>
<dbReference type="STRING" id="92696.A0A4R0RAB1"/>
<evidence type="ECO:0000256" key="5">
    <source>
        <dbReference type="ARBA" id="ARBA00022982"/>
    </source>
</evidence>